<comment type="caution">
    <text evidence="1">The sequence shown here is derived from an EMBL/GenBank/DDBJ whole genome shotgun (WGS) entry which is preliminary data.</text>
</comment>
<reference evidence="1" key="1">
    <citation type="submission" date="2022-06" db="EMBL/GenBank/DDBJ databases">
        <title>Dynamics of rice microbiomes reveals core vertical transmitted seed endophytes.</title>
        <authorList>
            <person name="Liao K."/>
            <person name="Zhang X."/>
        </authorList>
    </citation>
    <scope>NUCLEOTIDE SEQUENCE</scope>
    <source>
        <strain evidence="1">JT1-17</strain>
    </source>
</reference>
<protein>
    <submittedName>
        <fullName evidence="1">Uncharacterized protein</fullName>
    </submittedName>
</protein>
<gene>
    <name evidence="1" type="ORF">NB703_000363</name>
</gene>
<name>A0AAJ1FSC6_PANAN</name>
<sequence>MRPLAVIFHQPAISNLPCLIQRSEQIKIQALCPVRPVKTFDKGILRWLAGPDKFQYHTMCANVSETSSGTLSIRIFSGYPQFATILSSIVTSRCAGVFRSISIASASRLKSSTTLKVRKRRQHVRASCIKLIYQLWFSASGVRQRSRIAHRQALFTLTPKIQFQQAVNPVYALVVPDVALPAQHLKKFLKSVAGITFSRLCQPLNHRFITSRVRLIMKHSPAQR</sequence>
<organism evidence="1 2">
    <name type="scientific">Pantoea ananas</name>
    <name type="common">Erwinia uredovora</name>
    <dbReference type="NCBI Taxonomy" id="553"/>
    <lineage>
        <taxon>Bacteria</taxon>
        <taxon>Pseudomonadati</taxon>
        <taxon>Pseudomonadota</taxon>
        <taxon>Gammaproteobacteria</taxon>
        <taxon>Enterobacterales</taxon>
        <taxon>Erwiniaceae</taxon>
        <taxon>Pantoea</taxon>
    </lineage>
</organism>
<accession>A0AAJ1FSC6</accession>
<dbReference type="Proteomes" id="UP001208888">
    <property type="component" value="Unassembled WGS sequence"/>
</dbReference>
<evidence type="ECO:0000313" key="1">
    <source>
        <dbReference type="EMBL" id="MCW0342270.1"/>
    </source>
</evidence>
<proteinExistence type="predicted"/>
<dbReference type="AlphaFoldDB" id="A0AAJ1FSC6"/>
<evidence type="ECO:0000313" key="2">
    <source>
        <dbReference type="Proteomes" id="UP001208888"/>
    </source>
</evidence>
<dbReference type="EMBL" id="JANFVX010000001">
    <property type="protein sequence ID" value="MCW0342270.1"/>
    <property type="molecule type" value="Genomic_DNA"/>
</dbReference>